<keyword evidence="3" id="KW-1185">Reference proteome</keyword>
<evidence type="ECO:0000256" key="1">
    <source>
        <dbReference type="SAM" id="Coils"/>
    </source>
</evidence>
<dbReference type="EMBL" id="CCKQ01011847">
    <property type="protein sequence ID" value="CDW83432.1"/>
    <property type="molecule type" value="Genomic_DNA"/>
</dbReference>
<name>A0A078AQB0_STYLE</name>
<evidence type="ECO:0000313" key="3">
    <source>
        <dbReference type="Proteomes" id="UP000039865"/>
    </source>
</evidence>
<proteinExistence type="predicted"/>
<dbReference type="Proteomes" id="UP000039865">
    <property type="component" value="Unassembled WGS sequence"/>
</dbReference>
<feature type="coiled-coil region" evidence="1">
    <location>
        <begin position="253"/>
        <end position="283"/>
    </location>
</feature>
<gene>
    <name evidence="2" type="primary">Contig15025.g16009</name>
    <name evidence="2" type="ORF">STYLEM_12478</name>
</gene>
<evidence type="ECO:0000313" key="2">
    <source>
        <dbReference type="EMBL" id="CDW83432.1"/>
    </source>
</evidence>
<dbReference type="AlphaFoldDB" id="A0A078AQB0"/>
<sequence>MSMLIFAIADLYQRYKANIETKNQKKRSSSNLRSTFDDGTRSPFEQIALAQIKSDSESNIIHENNQNPKELFIDTNTYEQQQLQEGETSNTNQNINDLSFNKDALEYVLEQQNEVKDSESIQNQEFNKDLSINDFQQYAKPDEKIKRSSSQSKLLKTFLRRNQQKSQIIYNQKTVITEPPGQAQINPIINQKQRQLPLKTYRNRNFIAGESNTSNVLQSNEKQESKSEEYKLYKKLQRQKQEAINHSISHQRVKEDKMLRQELENEERQKLEEKRELSIKKKQEQSLKIAQQQNQYKLKILEEVSKLKFEKLENRQKLFEQKLINQHQNHIVRQRLAYILRFGQDRTNQNECRVTSKLRIISGLTTLADVIKINGTLIKQNKKLIIY</sequence>
<organism evidence="2 3">
    <name type="scientific">Stylonychia lemnae</name>
    <name type="common">Ciliate</name>
    <dbReference type="NCBI Taxonomy" id="5949"/>
    <lineage>
        <taxon>Eukaryota</taxon>
        <taxon>Sar</taxon>
        <taxon>Alveolata</taxon>
        <taxon>Ciliophora</taxon>
        <taxon>Intramacronucleata</taxon>
        <taxon>Spirotrichea</taxon>
        <taxon>Stichotrichia</taxon>
        <taxon>Sporadotrichida</taxon>
        <taxon>Oxytrichidae</taxon>
        <taxon>Stylonychinae</taxon>
        <taxon>Stylonychia</taxon>
    </lineage>
</organism>
<protein>
    <submittedName>
        <fullName evidence="2">Uncharacterized protein</fullName>
    </submittedName>
</protein>
<keyword evidence="1" id="KW-0175">Coiled coil</keyword>
<dbReference type="InParanoid" id="A0A078AQB0"/>
<accession>A0A078AQB0</accession>
<reference evidence="2 3" key="1">
    <citation type="submission" date="2014-06" db="EMBL/GenBank/DDBJ databases">
        <authorList>
            <person name="Swart Estienne"/>
        </authorList>
    </citation>
    <scope>NUCLEOTIDE SEQUENCE [LARGE SCALE GENOMIC DNA]</scope>
    <source>
        <strain evidence="2 3">130c</strain>
    </source>
</reference>